<dbReference type="Gene3D" id="3.40.50.2000">
    <property type="entry name" value="Glycogen Phosphorylase B"/>
    <property type="match status" value="2"/>
</dbReference>
<name>A0A0V7ZGE4_9CYAN</name>
<gene>
    <name evidence="2" type="ORF">BC008_14400</name>
</gene>
<dbReference type="GO" id="GO:0016757">
    <property type="term" value="F:glycosyltransferase activity"/>
    <property type="evidence" value="ECO:0007669"/>
    <property type="project" value="TreeGrafter"/>
</dbReference>
<dbReference type="Pfam" id="PF13692">
    <property type="entry name" value="Glyco_trans_1_4"/>
    <property type="match status" value="1"/>
</dbReference>
<evidence type="ECO:0000313" key="3">
    <source>
        <dbReference type="Proteomes" id="UP000053372"/>
    </source>
</evidence>
<dbReference type="PANTHER" id="PTHR46401:SF2">
    <property type="entry name" value="GLYCOSYLTRANSFERASE WBBK-RELATED"/>
    <property type="match status" value="1"/>
</dbReference>
<protein>
    <submittedName>
        <fullName evidence="2">Group 1 glycosyl transferase</fullName>
    </submittedName>
</protein>
<keyword evidence="1 2" id="KW-0808">Transferase</keyword>
<accession>A0A0V7ZGE4</accession>
<evidence type="ECO:0000313" key="2">
    <source>
        <dbReference type="EMBL" id="KST63648.1"/>
    </source>
</evidence>
<dbReference type="RefSeq" id="WP_027844612.1">
    <property type="nucleotide sequence ID" value="NZ_LMTZ01000135.1"/>
</dbReference>
<dbReference type="CDD" id="cd03801">
    <property type="entry name" value="GT4_PimA-like"/>
    <property type="match status" value="1"/>
</dbReference>
<dbReference type="AlphaFoldDB" id="A0A0V7ZGE4"/>
<reference evidence="2 3" key="1">
    <citation type="journal article" date="2015" name="Genome Announc.">
        <title>Draft Genome of the Euendolithic (true boring) Cyanobacterium Mastigocoleus testarum strain BC008.</title>
        <authorList>
            <person name="Guida B.S."/>
            <person name="Garcia-Pichel F."/>
        </authorList>
    </citation>
    <scope>NUCLEOTIDE SEQUENCE [LARGE SCALE GENOMIC DNA]</scope>
    <source>
        <strain evidence="2 3">BC008</strain>
    </source>
</reference>
<proteinExistence type="predicted"/>
<dbReference type="Proteomes" id="UP000053372">
    <property type="component" value="Unassembled WGS sequence"/>
</dbReference>
<evidence type="ECO:0000256" key="1">
    <source>
        <dbReference type="ARBA" id="ARBA00022679"/>
    </source>
</evidence>
<dbReference type="OrthoDB" id="526268at2"/>
<keyword evidence="3" id="KW-1185">Reference proteome</keyword>
<dbReference type="EMBL" id="LMTZ01000135">
    <property type="protein sequence ID" value="KST63648.1"/>
    <property type="molecule type" value="Genomic_DNA"/>
</dbReference>
<dbReference type="GO" id="GO:0009103">
    <property type="term" value="P:lipopolysaccharide biosynthetic process"/>
    <property type="evidence" value="ECO:0007669"/>
    <property type="project" value="TreeGrafter"/>
</dbReference>
<comment type="caution">
    <text evidence="2">The sequence shown here is derived from an EMBL/GenBank/DDBJ whole genome shotgun (WGS) entry which is preliminary data.</text>
</comment>
<dbReference type="SUPFAM" id="SSF53756">
    <property type="entry name" value="UDP-Glycosyltransferase/glycogen phosphorylase"/>
    <property type="match status" value="1"/>
</dbReference>
<dbReference type="PANTHER" id="PTHR46401">
    <property type="entry name" value="GLYCOSYLTRANSFERASE WBBK-RELATED"/>
    <property type="match status" value="1"/>
</dbReference>
<organism evidence="2 3">
    <name type="scientific">Mastigocoleus testarum BC008</name>
    <dbReference type="NCBI Taxonomy" id="371196"/>
    <lineage>
        <taxon>Bacteria</taxon>
        <taxon>Bacillati</taxon>
        <taxon>Cyanobacteriota</taxon>
        <taxon>Cyanophyceae</taxon>
        <taxon>Nostocales</taxon>
        <taxon>Hapalosiphonaceae</taxon>
        <taxon>Mastigocoleus</taxon>
    </lineage>
</organism>
<sequence length="379" mass="43361">MVNGNQSVRRCLFISAHAPTKLYPQAGQKIALDNLEKYAAIADEIDIIAIANQSEINAASDLCKKFSKNLHLYPLSKLTKINNCLRNISIPLKFATRFKNEVAVKMQELLLTYEYDIIHFEYSHAAVYLELLQELLKIQACKSKSLKNQEIRIIISIHDIISHSFLRKSVHNPLLGIELARIFHYENKLYSAASKLWVLSEKDRNILTSLFTIPVDKIIVNPPKLSSFLSNIHREPEKIEPRTLLFWAAMNRPENERGIIIFVEKCFRKILEKFPDFKLYIVGYKPSKKILKLADKNIIVTGFVEDPRQFFEKAEIGIVPLLEGAGIKLKTLEMLHVNMPVISTSIGAEGIDVKNQYLLINNNFDEWVNLIGNITLSKC</sequence>